<accession>A0AAV8PRS8</accession>
<sequence length="159" mass="17166">MQLLLAVAFSAAPLTLYMPPLRSLNPFVEAVGMLVSEAAGHMLWACLRFRRGFRRLLLLVSDALSRTFGEEEEADDKDRSTSFPHVRWRGLLADDAVAAGSGILGGAADVVHAVTAKPEPVHGGCGMTVSEAAGHMLWACLRFRCGVCQLLLLVSYALR</sequence>
<keyword evidence="1" id="KW-0732">Signal</keyword>
<reference evidence="2 3" key="1">
    <citation type="submission" date="2022-12" db="EMBL/GenBank/DDBJ databases">
        <title>Chromosome-scale assembly of the Ensete ventricosum genome.</title>
        <authorList>
            <person name="Dussert Y."/>
            <person name="Stocks J."/>
            <person name="Wendawek A."/>
            <person name="Woldeyes F."/>
            <person name="Nichols R.A."/>
            <person name="Borrell J.S."/>
        </authorList>
    </citation>
    <scope>NUCLEOTIDE SEQUENCE [LARGE SCALE GENOMIC DNA]</scope>
    <source>
        <strain evidence="3">cv. Maze</strain>
        <tissue evidence="2">Seeds</tissue>
    </source>
</reference>
<dbReference type="EMBL" id="JAQQAF010000009">
    <property type="protein sequence ID" value="KAJ8459623.1"/>
    <property type="molecule type" value="Genomic_DNA"/>
</dbReference>
<gene>
    <name evidence="2" type="ORF">OPV22_032549</name>
</gene>
<dbReference type="AlphaFoldDB" id="A0AAV8PRS8"/>
<dbReference type="PANTHER" id="PTHR36616">
    <property type="entry name" value="BNAC07G32700D PROTEIN"/>
    <property type="match status" value="1"/>
</dbReference>
<dbReference type="Proteomes" id="UP001222027">
    <property type="component" value="Unassembled WGS sequence"/>
</dbReference>
<dbReference type="PANTHER" id="PTHR36616:SF4">
    <property type="entry name" value="OS03G0174800 PROTEIN"/>
    <property type="match status" value="1"/>
</dbReference>
<feature type="chain" id="PRO_5043372889" evidence="1">
    <location>
        <begin position="18"/>
        <end position="159"/>
    </location>
</feature>
<comment type="caution">
    <text evidence="2">The sequence shown here is derived from an EMBL/GenBank/DDBJ whole genome shotgun (WGS) entry which is preliminary data.</text>
</comment>
<evidence type="ECO:0000313" key="3">
    <source>
        <dbReference type="Proteomes" id="UP001222027"/>
    </source>
</evidence>
<name>A0AAV8PRS8_ENSVE</name>
<keyword evidence="3" id="KW-1185">Reference proteome</keyword>
<proteinExistence type="predicted"/>
<feature type="signal peptide" evidence="1">
    <location>
        <begin position="1"/>
        <end position="17"/>
    </location>
</feature>
<evidence type="ECO:0000313" key="2">
    <source>
        <dbReference type="EMBL" id="KAJ8459623.1"/>
    </source>
</evidence>
<organism evidence="2 3">
    <name type="scientific">Ensete ventricosum</name>
    <name type="common">Abyssinian banana</name>
    <name type="synonym">Musa ensete</name>
    <dbReference type="NCBI Taxonomy" id="4639"/>
    <lineage>
        <taxon>Eukaryota</taxon>
        <taxon>Viridiplantae</taxon>
        <taxon>Streptophyta</taxon>
        <taxon>Embryophyta</taxon>
        <taxon>Tracheophyta</taxon>
        <taxon>Spermatophyta</taxon>
        <taxon>Magnoliopsida</taxon>
        <taxon>Liliopsida</taxon>
        <taxon>Zingiberales</taxon>
        <taxon>Musaceae</taxon>
        <taxon>Ensete</taxon>
    </lineage>
</organism>
<evidence type="ECO:0000256" key="1">
    <source>
        <dbReference type="SAM" id="SignalP"/>
    </source>
</evidence>
<protein>
    <submittedName>
        <fullName evidence="2">Uncharacterized protein</fullName>
    </submittedName>
</protein>